<dbReference type="AlphaFoldDB" id="A0A2V0P388"/>
<feature type="region of interest" description="Disordered" evidence="1">
    <location>
        <begin position="90"/>
        <end position="127"/>
    </location>
</feature>
<comment type="caution">
    <text evidence="2">The sequence shown here is derived from an EMBL/GenBank/DDBJ whole genome shotgun (WGS) entry which is preliminary data.</text>
</comment>
<feature type="compositionally biased region" description="Low complexity" evidence="1">
    <location>
        <begin position="13"/>
        <end position="29"/>
    </location>
</feature>
<organism evidence="2 3">
    <name type="scientific">Raphidocelis subcapitata</name>
    <dbReference type="NCBI Taxonomy" id="307507"/>
    <lineage>
        <taxon>Eukaryota</taxon>
        <taxon>Viridiplantae</taxon>
        <taxon>Chlorophyta</taxon>
        <taxon>core chlorophytes</taxon>
        <taxon>Chlorophyceae</taxon>
        <taxon>CS clade</taxon>
        <taxon>Sphaeropleales</taxon>
        <taxon>Selenastraceae</taxon>
        <taxon>Raphidocelis</taxon>
    </lineage>
</organism>
<sequence length="127" mass="12770">MASTSGSSEQGSPAQPANPAANPAAGGPQVKRGGSTFNLVASPSGANLFVEPVDQYDPFAPHRKHGSGGEGLWSLMFGGCSMLPWCSPGGAAAAAPAPPVEPAATAERHYSLPPSQSMADLVLDKEV</sequence>
<keyword evidence="3" id="KW-1185">Reference proteome</keyword>
<dbReference type="Proteomes" id="UP000247498">
    <property type="component" value="Unassembled WGS sequence"/>
</dbReference>
<evidence type="ECO:0000313" key="2">
    <source>
        <dbReference type="EMBL" id="GBF94341.1"/>
    </source>
</evidence>
<protein>
    <submittedName>
        <fullName evidence="2">Uncharacterized protein</fullName>
    </submittedName>
</protein>
<gene>
    <name evidence="2" type="ORF">Rsub_06963</name>
</gene>
<dbReference type="InParanoid" id="A0A2V0P388"/>
<proteinExistence type="predicted"/>
<feature type="compositionally biased region" description="Polar residues" evidence="1">
    <location>
        <begin position="1"/>
        <end position="12"/>
    </location>
</feature>
<accession>A0A2V0P388</accession>
<name>A0A2V0P388_9CHLO</name>
<dbReference type="OrthoDB" id="10523294at2759"/>
<evidence type="ECO:0000256" key="1">
    <source>
        <dbReference type="SAM" id="MobiDB-lite"/>
    </source>
</evidence>
<evidence type="ECO:0000313" key="3">
    <source>
        <dbReference type="Proteomes" id="UP000247498"/>
    </source>
</evidence>
<reference evidence="2 3" key="1">
    <citation type="journal article" date="2018" name="Sci. Rep.">
        <title>Raphidocelis subcapitata (=Pseudokirchneriella subcapitata) provides an insight into genome evolution and environmental adaptations in the Sphaeropleales.</title>
        <authorList>
            <person name="Suzuki S."/>
            <person name="Yamaguchi H."/>
            <person name="Nakajima N."/>
            <person name="Kawachi M."/>
        </authorList>
    </citation>
    <scope>NUCLEOTIDE SEQUENCE [LARGE SCALE GENOMIC DNA]</scope>
    <source>
        <strain evidence="2 3">NIES-35</strain>
    </source>
</reference>
<dbReference type="EMBL" id="BDRX01000050">
    <property type="protein sequence ID" value="GBF94341.1"/>
    <property type="molecule type" value="Genomic_DNA"/>
</dbReference>
<feature type="region of interest" description="Disordered" evidence="1">
    <location>
        <begin position="1"/>
        <end position="38"/>
    </location>
</feature>